<dbReference type="PROSITE" id="PS51635">
    <property type="entry name" value="PNPLA"/>
    <property type="match status" value="1"/>
</dbReference>
<evidence type="ECO:0000256" key="4">
    <source>
        <dbReference type="ARBA" id="ARBA00023098"/>
    </source>
</evidence>
<dbReference type="EMBL" id="JAIWYP010000002">
    <property type="protein sequence ID" value="KAH3860869.1"/>
    <property type="molecule type" value="Genomic_DNA"/>
</dbReference>
<sequence length="140" mass="15460">MDTSAVISDHVWDRVLCLDGGGIRGLIILEILEAIEKEAGKEIIDLFDWIGGTSTGGIIALGIATGKSVSEIREIYNRLKDQVFTGSAPYNSEQIETLMKKEFGETKGSGYKRFRRPSSVEASHVSFLQGRQRARRRSAV</sequence>
<dbReference type="GO" id="GO:0005739">
    <property type="term" value="C:mitochondrion"/>
    <property type="evidence" value="ECO:0007669"/>
    <property type="project" value="TreeGrafter"/>
</dbReference>
<dbReference type="PANTHER" id="PTHR24139">
    <property type="entry name" value="CALCIUM-INDEPENDENT PHOSPHOLIPASE A2"/>
    <property type="match status" value="1"/>
</dbReference>
<dbReference type="PANTHER" id="PTHR24139:SF34">
    <property type="entry name" value="85_88 KDA CALCIUM-INDEPENDENT PHOSPHOLIPASE A2"/>
    <property type="match status" value="1"/>
</dbReference>
<keyword evidence="1" id="KW-0677">Repeat</keyword>
<evidence type="ECO:0000256" key="5">
    <source>
        <dbReference type="PROSITE-ProRule" id="PRU01161"/>
    </source>
</evidence>
<comment type="caution">
    <text evidence="5">Lacks conserved residue(s) required for the propagation of feature annotation.</text>
</comment>
<evidence type="ECO:0000313" key="8">
    <source>
        <dbReference type="Proteomes" id="UP000828390"/>
    </source>
</evidence>
<evidence type="ECO:0000256" key="2">
    <source>
        <dbReference type="ARBA" id="ARBA00022801"/>
    </source>
</evidence>
<evidence type="ECO:0000259" key="6">
    <source>
        <dbReference type="PROSITE" id="PS51635"/>
    </source>
</evidence>
<dbReference type="GO" id="GO:0006629">
    <property type="term" value="P:lipid metabolic process"/>
    <property type="evidence" value="ECO:0007669"/>
    <property type="project" value="UniProtKB-KW"/>
</dbReference>
<feature type="short sequence motif" description="GXGXXG" evidence="5">
    <location>
        <begin position="20"/>
        <end position="25"/>
    </location>
</feature>
<dbReference type="SUPFAM" id="SSF52151">
    <property type="entry name" value="FabD/lysophospholipase-like"/>
    <property type="match status" value="1"/>
</dbReference>
<organism evidence="7 8">
    <name type="scientific">Dreissena polymorpha</name>
    <name type="common">Zebra mussel</name>
    <name type="synonym">Mytilus polymorpha</name>
    <dbReference type="NCBI Taxonomy" id="45954"/>
    <lineage>
        <taxon>Eukaryota</taxon>
        <taxon>Metazoa</taxon>
        <taxon>Spiralia</taxon>
        <taxon>Lophotrochozoa</taxon>
        <taxon>Mollusca</taxon>
        <taxon>Bivalvia</taxon>
        <taxon>Autobranchia</taxon>
        <taxon>Heteroconchia</taxon>
        <taxon>Euheterodonta</taxon>
        <taxon>Imparidentia</taxon>
        <taxon>Neoheterodontei</taxon>
        <taxon>Myida</taxon>
        <taxon>Dreissenoidea</taxon>
        <taxon>Dreissenidae</taxon>
        <taxon>Dreissena</taxon>
    </lineage>
</organism>
<dbReference type="Pfam" id="PF01734">
    <property type="entry name" value="Patatin"/>
    <property type="match status" value="1"/>
</dbReference>
<reference evidence="7" key="1">
    <citation type="journal article" date="2019" name="bioRxiv">
        <title>The Genome of the Zebra Mussel, Dreissena polymorpha: A Resource for Invasive Species Research.</title>
        <authorList>
            <person name="McCartney M.A."/>
            <person name="Auch B."/>
            <person name="Kono T."/>
            <person name="Mallez S."/>
            <person name="Zhang Y."/>
            <person name="Obille A."/>
            <person name="Becker A."/>
            <person name="Abrahante J.E."/>
            <person name="Garbe J."/>
            <person name="Badalamenti J.P."/>
            <person name="Herman A."/>
            <person name="Mangelson H."/>
            <person name="Liachko I."/>
            <person name="Sullivan S."/>
            <person name="Sone E.D."/>
            <person name="Koren S."/>
            <person name="Silverstein K.A.T."/>
            <person name="Beckman K.B."/>
            <person name="Gohl D.M."/>
        </authorList>
    </citation>
    <scope>NUCLEOTIDE SEQUENCE</scope>
    <source>
        <strain evidence="7">Duluth1</strain>
        <tissue evidence="7">Whole animal</tissue>
    </source>
</reference>
<dbReference type="GO" id="GO:0047499">
    <property type="term" value="F:calcium-independent phospholipase A2 activity"/>
    <property type="evidence" value="ECO:0007669"/>
    <property type="project" value="InterPro"/>
</dbReference>
<dbReference type="InterPro" id="IPR047148">
    <property type="entry name" value="PLPL9"/>
</dbReference>
<proteinExistence type="predicted"/>
<accession>A0A9D4LN60</accession>
<reference evidence="7" key="2">
    <citation type="submission" date="2020-11" db="EMBL/GenBank/DDBJ databases">
        <authorList>
            <person name="McCartney M.A."/>
            <person name="Auch B."/>
            <person name="Kono T."/>
            <person name="Mallez S."/>
            <person name="Becker A."/>
            <person name="Gohl D.M."/>
            <person name="Silverstein K.A.T."/>
            <person name="Koren S."/>
            <person name="Bechman K.B."/>
            <person name="Herman A."/>
            <person name="Abrahante J.E."/>
            <person name="Garbe J."/>
        </authorList>
    </citation>
    <scope>NUCLEOTIDE SEQUENCE</scope>
    <source>
        <strain evidence="7">Duluth1</strain>
        <tissue evidence="7">Whole animal</tissue>
    </source>
</reference>
<protein>
    <recommendedName>
        <fullName evidence="6">PNPLA domain-containing protein</fullName>
    </recommendedName>
</protein>
<evidence type="ECO:0000256" key="3">
    <source>
        <dbReference type="ARBA" id="ARBA00023043"/>
    </source>
</evidence>
<feature type="domain" description="PNPLA" evidence="6">
    <location>
        <begin position="16"/>
        <end position="140"/>
    </location>
</feature>
<dbReference type="GO" id="GO:0052816">
    <property type="term" value="F:long-chain fatty acyl-CoA hydrolase activity"/>
    <property type="evidence" value="ECO:0007669"/>
    <property type="project" value="TreeGrafter"/>
</dbReference>
<dbReference type="InterPro" id="IPR002641">
    <property type="entry name" value="PNPLA_dom"/>
</dbReference>
<keyword evidence="8" id="KW-1185">Reference proteome</keyword>
<dbReference type="AlphaFoldDB" id="A0A9D4LN60"/>
<keyword evidence="2" id="KW-0378">Hydrolase</keyword>
<dbReference type="Gene3D" id="3.40.1090.10">
    <property type="entry name" value="Cytosolic phospholipase A2 catalytic domain"/>
    <property type="match status" value="1"/>
</dbReference>
<name>A0A9D4LN60_DREPO</name>
<evidence type="ECO:0000313" key="7">
    <source>
        <dbReference type="EMBL" id="KAH3860869.1"/>
    </source>
</evidence>
<dbReference type="InterPro" id="IPR016035">
    <property type="entry name" value="Acyl_Trfase/lysoPLipase"/>
</dbReference>
<feature type="short sequence motif" description="GXSXG" evidence="5">
    <location>
        <begin position="52"/>
        <end position="56"/>
    </location>
</feature>
<gene>
    <name evidence="7" type="ORF">DPMN_023792</name>
</gene>
<evidence type="ECO:0000256" key="1">
    <source>
        <dbReference type="ARBA" id="ARBA00022737"/>
    </source>
</evidence>
<keyword evidence="3" id="KW-0040">ANK repeat</keyword>
<comment type="caution">
    <text evidence="7">The sequence shown here is derived from an EMBL/GenBank/DDBJ whole genome shotgun (WGS) entry which is preliminary data.</text>
</comment>
<dbReference type="GO" id="GO:2000304">
    <property type="term" value="P:positive regulation of ceramide biosynthetic process"/>
    <property type="evidence" value="ECO:0007669"/>
    <property type="project" value="TreeGrafter"/>
</dbReference>
<keyword evidence="4" id="KW-0443">Lipid metabolism</keyword>
<dbReference type="Proteomes" id="UP000828390">
    <property type="component" value="Unassembled WGS sequence"/>
</dbReference>